<dbReference type="AlphaFoldDB" id="B0CFI8"/>
<accession>B0CFI8</accession>
<name>B0CFI8_ACAM1</name>
<dbReference type="Proteomes" id="UP000000268">
    <property type="component" value="Chromosome"/>
</dbReference>
<proteinExistence type="predicted"/>
<protein>
    <submittedName>
        <fullName evidence="1">Uncharacterized protein</fullName>
    </submittedName>
</protein>
<keyword evidence="2" id="KW-1185">Reference proteome</keyword>
<dbReference type="EMBL" id="CP000828">
    <property type="protein sequence ID" value="ABW27007.1"/>
    <property type="molecule type" value="Genomic_DNA"/>
</dbReference>
<evidence type="ECO:0000313" key="1">
    <source>
        <dbReference type="EMBL" id="ABW27007.1"/>
    </source>
</evidence>
<organism evidence="1 2">
    <name type="scientific">Acaryochloris marina (strain MBIC 11017)</name>
    <dbReference type="NCBI Taxonomy" id="329726"/>
    <lineage>
        <taxon>Bacteria</taxon>
        <taxon>Bacillati</taxon>
        <taxon>Cyanobacteriota</taxon>
        <taxon>Cyanophyceae</taxon>
        <taxon>Acaryochloridales</taxon>
        <taxon>Acaryochloridaceae</taxon>
        <taxon>Acaryochloris</taxon>
    </lineage>
</organism>
<sequence>MIYADSVAIAQEIWRNKAQSARIQTYMKRFLSAIDLAKQRNAGVCIS</sequence>
<dbReference type="KEGG" id="amr:AM1_1990"/>
<dbReference type="HOGENOM" id="CLU_3163337_0_0_3"/>
<reference evidence="1 2" key="1">
    <citation type="journal article" date="2008" name="Proc. Natl. Acad. Sci. U.S.A.">
        <title>Niche adaptation and genome expansion in the chlorophyll d-producing cyanobacterium Acaryochloris marina.</title>
        <authorList>
            <person name="Swingley W.D."/>
            <person name="Chen M."/>
            <person name="Cheung P.C."/>
            <person name="Conrad A.L."/>
            <person name="Dejesa L.C."/>
            <person name="Hao J."/>
            <person name="Honchak B.M."/>
            <person name="Karbach L.E."/>
            <person name="Kurdoglu A."/>
            <person name="Lahiri S."/>
            <person name="Mastrian S.D."/>
            <person name="Miyashita H."/>
            <person name="Page L."/>
            <person name="Ramakrishna P."/>
            <person name="Satoh S."/>
            <person name="Sattley W.M."/>
            <person name="Shimada Y."/>
            <person name="Taylor H.L."/>
            <person name="Tomo T."/>
            <person name="Tsuchiya T."/>
            <person name="Wang Z.T."/>
            <person name="Raymond J."/>
            <person name="Mimuro M."/>
            <person name="Blankenship R.E."/>
            <person name="Touchman J.W."/>
        </authorList>
    </citation>
    <scope>NUCLEOTIDE SEQUENCE [LARGE SCALE GENOMIC DNA]</scope>
    <source>
        <strain evidence="2">MBIC 11017</strain>
    </source>
</reference>
<gene>
    <name evidence="1" type="ordered locus">AM1_1990</name>
</gene>
<evidence type="ECO:0000313" key="2">
    <source>
        <dbReference type="Proteomes" id="UP000000268"/>
    </source>
</evidence>